<dbReference type="Gene3D" id="3.20.20.70">
    <property type="entry name" value="Aldolase class I"/>
    <property type="match status" value="1"/>
</dbReference>
<evidence type="ECO:0000259" key="10">
    <source>
        <dbReference type="SMART" id="SM00934"/>
    </source>
</evidence>
<feature type="binding site" evidence="9">
    <location>
        <position position="221"/>
    </location>
    <ligand>
        <name>substrate</name>
    </ligand>
</feature>
<feature type="active site" description="For OMPdecase activity" evidence="8">
    <location>
        <position position="93"/>
    </location>
</feature>
<dbReference type="SMART" id="SM00934">
    <property type="entry name" value="OMPdecase"/>
    <property type="match status" value="1"/>
</dbReference>
<dbReference type="Proteomes" id="UP000244093">
    <property type="component" value="Unassembled WGS sequence"/>
</dbReference>
<dbReference type="GO" id="GO:0005829">
    <property type="term" value="C:cytosol"/>
    <property type="evidence" value="ECO:0007669"/>
    <property type="project" value="TreeGrafter"/>
</dbReference>
<evidence type="ECO:0000256" key="6">
    <source>
        <dbReference type="ARBA" id="ARBA00023239"/>
    </source>
</evidence>
<feature type="binding site" evidence="9">
    <location>
        <position position="222"/>
    </location>
    <ligand>
        <name>substrate</name>
    </ligand>
</feature>
<evidence type="ECO:0000256" key="1">
    <source>
        <dbReference type="ARBA" id="ARBA00004861"/>
    </source>
</evidence>
<dbReference type="EMBL" id="NBVN01000002">
    <property type="protein sequence ID" value="PUA33217.1"/>
    <property type="molecule type" value="Genomic_DNA"/>
</dbReference>
<sequence>MNIYLSINLLYLGGLMGKAFKTFRGSGKSLILAINDPTFNLQQLTDLLSKAPEELGGVKVGLPYMLRYGVRQLRSVFQEYPSFYYLADLKLADLGEVMALSVNELINSGFDGVVAHAFIGVKGALDVLKKTLEDVGMDLFLQVSMPHPGSEEVIDTTYLRVKNVINGVNAEGAVVPAKKSYLIKDLKNTFPSIVILASGILRLGAQPGEGLCYGADSEVVGRAITLATNPSAMAKDVINMQRDYLVKNRNICVKG</sequence>
<evidence type="ECO:0000256" key="7">
    <source>
        <dbReference type="ARBA" id="ARBA00033428"/>
    </source>
</evidence>
<organism evidence="11 12">
    <name type="scientific">Zestosphaera tikiterensis</name>
    <dbReference type="NCBI Taxonomy" id="1973259"/>
    <lineage>
        <taxon>Archaea</taxon>
        <taxon>Thermoproteota</taxon>
        <taxon>Thermoprotei</taxon>
        <taxon>Desulfurococcales</taxon>
        <taxon>Desulfurococcaceae</taxon>
        <taxon>Zestosphaera</taxon>
    </lineage>
</organism>
<evidence type="ECO:0000256" key="4">
    <source>
        <dbReference type="ARBA" id="ARBA00022793"/>
    </source>
</evidence>
<comment type="pathway">
    <text evidence="1">Pyrimidine metabolism; UMP biosynthesis via de novo pathway; UMP from orotate: step 2/2.</text>
</comment>
<evidence type="ECO:0000256" key="3">
    <source>
        <dbReference type="ARBA" id="ARBA00021923"/>
    </source>
</evidence>
<evidence type="ECO:0000256" key="5">
    <source>
        <dbReference type="ARBA" id="ARBA00022975"/>
    </source>
</evidence>
<dbReference type="PANTHER" id="PTHR32119">
    <property type="entry name" value="OROTIDINE 5'-PHOSPHATE DECARBOXYLASE"/>
    <property type="match status" value="1"/>
</dbReference>
<dbReference type="InterPro" id="IPR011060">
    <property type="entry name" value="RibuloseP-bd_barrel"/>
</dbReference>
<dbReference type="Pfam" id="PF00215">
    <property type="entry name" value="OMPdecase"/>
    <property type="match status" value="1"/>
</dbReference>
<dbReference type="SUPFAM" id="SSF51366">
    <property type="entry name" value="Ribulose-phoshate binding barrel"/>
    <property type="match status" value="1"/>
</dbReference>
<evidence type="ECO:0000256" key="2">
    <source>
        <dbReference type="ARBA" id="ARBA00012321"/>
    </source>
</evidence>
<accession>A0A2R7Y749</accession>
<feature type="domain" description="Orotidine 5'-phosphate decarboxylase" evidence="10">
    <location>
        <begin position="29"/>
        <end position="237"/>
    </location>
</feature>
<dbReference type="EC" id="4.1.1.23" evidence="2"/>
<dbReference type="InterPro" id="IPR013785">
    <property type="entry name" value="Aldolase_TIM"/>
</dbReference>
<dbReference type="GO" id="GO:0044205">
    <property type="term" value="P:'de novo' UMP biosynthetic process"/>
    <property type="evidence" value="ECO:0007669"/>
    <property type="project" value="InterPro"/>
</dbReference>
<dbReference type="PANTHER" id="PTHR32119:SF2">
    <property type="entry name" value="OROTIDINE 5'-PHOSPHATE DECARBOXYLASE"/>
    <property type="match status" value="1"/>
</dbReference>
<dbReference type="AlphaFoldDB" id="A0A2R7Y749"/>
<evidence type="ECO:0000313" key="12">
    <source>
        <dbReference type="Proteomes" id="UP000244093"/>
    </source>
</evidence>
<dbReference type="InterPro" id="IPR001754">
    <property type="entry name" value="OMPdeCOase_dom"/>
</dbReference>
<evidence type="ECO:0000313" key="11">
    <source>
        <dbReference type="EMBL" id="PUA33217.1"/>
    </source>
</evidence>
<dbReference type="GO" id="GO:0004590">
    <property type="term" value="F:orotidine-5'-phosphate decarboxylase activity"/>
    <property type="evidence" value="ECO:0007669"/>
    <property type="project" value="UniProtKB-EC"/>
</dbReference>
<evidence type="ECO:0000256" key="9">
    <source>
        <dbReference type="PIRSR" id="PIRSR614732-2"/>
    </source>
</evidence>
<protein>
    <recommendedName>
        <fullName evidence="3">Orotidine 5'-phosphate decarboxylase</fullName>
        <ecNumber evidence="2">4.1.1.23</ecNumber>
    </recommendedName>
    <alternativeName>
        <fullName evidence="7">OMP decarboxylase</fullName>
    </alternativeName>
</protein>
<keyword evidence="5" id="KW-0665">Pyrimidine biosynthesis</keyword>
<feature type="active site" description="For OMPdecase activity" evidence="8">
    <location>
        <position position="90"/>
    </location>
</feature>
<reference evidence="11 12" key="1">
    <citation type="journal article" date="2018" name="Syst. Appl. Microbiol.">
        <title>A new symbiotic nanoarchaeote (Candidatus Nanoclepta minutus) and its host (Zestosphaera tikiterensis gen. nov., sp. nov.) from a New Zealand hot spring.</title>
        <authorList>
            <person name="St John E."/>
            <person name="Liu Y."/>
            <person name="Podar M."/>
            <person name="Stott M.B."/>
            <person name="Meneghin J."/>
            <person name="Chen Z."/>
            <person name="Lagutin K."/>
            <person name="Mitchell K."/>
            <person name="Reysenbach A.L."/>
        </authorList>
    </citation>
    <scope>NUCLEOTIDE SEQUENCE [LARGE SCALE GENOMIC DNA]</scope>
    <source>
        <strain evidence="11">NZ3</strain>
    </source>
</reference>
<keyword evidence="4" id="KW-0210">Decarboxylase</keyword>
<evidence type="ECO:0000256" key="8">
    <source>
        <dbReference type="PIRSR" id="PIRSR614732-1"/>
    </source>
</evidence>
<gene>
    <name evidence="11" type="ORF">B7O98_01930</name>
</gene>
<feature type="active site" description="For OMPdecase activity" evidence="8">
    <location>
        <position position="88"/>
    </location>
</feature>
<proteinExistence type="predicted"/>
<name>A0A2R7Y749_9CREN</name>
<dbReference type="InterPro" id="IPR014732">
    <property type="entry name" value="OMPdecase"/>
</dbReference>
<comment type="caution">
    <text evidence="11">The sequence shown here is derived from an EMBL/GenBank/DDBJ whole genome shotgun (WGS) entry which is preliminary data.</text>
</comment>
<dbReference type="GO" id="GO:0006207">
    <property type="term" value="P:'de novo' pyrimidine nucleobase biosynthetic process"/>
    <property type="evidence" value="ECO:0007669"/>
    <property type="project" value="InterPro"/>
</dbReference>
<feature type="binding site" evidence="9">
    <location>
        <position position="59"/>
    </location>
    <ligand>
        <name>substrate</name>
    </ligand>
</feature>
<keyword evidence="6" id="KW-0456">Lyase</keyword>